<dbReference type="GO" id="GO:0051082">
    <property type="term" value="F:unfolded protein binding"/>
    <property type="evidence" value="ECO:0007669"/>
    <property type="project" value="InterPro"/>
</dbReference>
<sequence length="69" mass="7153">DSLKRESGTKVHHANIQAAKAVADIRGPTLGPRVHVEVLLVASGGIDAVTNDGNAILRELDLAHPAAKP</sequence>
<organism evidence="2 3">
    <name type="scientific">Populus deltoides</name>
    <name type="common">Eastern poplar</name>
    <name type="synonym">Eastern cottonwood</name>
    <dbReference type="NCBI Taxonomy" id="3696"/>
    <lineage>
        <taxon>Eukaryota</taxon>
        <taxon>Viridiplantae</taxon>
        <taxon>Streptophyta</taxon>
        <taxon>Embryophyta</taxon>
        <taxon>Tracheophyta</taxon>
        <taxon>Spermatophyta</taxon>
        <taxon>Magnoliopsida</taxon>
        <taxon>eudicotyledons</taxon>
        <taxon>Gunneridae</taxon>
        <taxon>Pentapetalae</taxon>
        <taxon>rosids</taxon>
        <taxon>fabids</taxon>
        <taxon>Malpighiales</taxon>
        <taxon>Salicaceae</taxon>
        <taxon>Saliceae</taxon>
        <taxon>Populus</taxon>
    </lineage>
</organism>
<accession>A0A8T2Z0Y4</accession>
<protein>
    <submittedName>
        <fullName evidence="2">Uncharacterized protein</fullName>
    </submittedName>
</protein>
<dbReference type="AlphaFoldDB" id="A0A8T2Z0Y4"/>
<evidence type="ECO:0000256" key="1">
    <source>
        <dbReference type="ARBA" id="ARBA00008020"/>
    </source>
</evidence>
<dbReference type="SUPFAM" id="SSF48592">
    <property type="entry name" value="GroEL equatorial domain-like"/>
    <property type="match status" value="1"/>
</dbReference>
<dbReference type="Gene3D" id="1.10.560.10">
    <property type="entry name" value="GroEL-like equatorial domain"/>
    <property type="match status" value="1"/>
</dbReference>
<dbReference type="GO" id="GO:0016887">
    <property type="term" value="F:ATP hydrolysis activity"/>
    <property type="evidence" value="ECO:0007669"/>
    <property type="project" value="InterPro"/>
</dbReference>
<comment type="caution">
    <text evidence="2">The sequence shown here is derived from an EMBL/GenBank/DDBJ whole genome shotgun (WGS) entry which is preliminary data.</text>
</comment>
<dbReference type="InterPro" id="IPR002194">
    <property type="entry name" value="Chaperonin_TCP-1_CS"/>
</dbReference>
<evidence type="ECO:0000313" key="2">
    <source>
        <dbReference type="EMBL" id="KAH8510936.1"/>
    </source>
</evidence>
<keyword evidence="3" id="KW-1185">Reference proteome</keyword>
<dbReference type="Proteomes" id="UP000807159">
    <property type="component" value="Chromosome 4"/>
</dbReference>
<dbReference type="EMBL" id="JACEGQ020000004">
    <property type="protein sequence ID" value="KAH8510936.1"/>
    <property type="molecule type" value="Genomic_DNA"/>
</dbReference>
<reference evidence="2" key="1">
    <citation type="journal article" date="2021" name="J. Hered.">
        <title>Genome Assembly of Salicaceae Populus deltoides (Eastern Cottonwood) I-69 Based on Nanopore Sequencing and Hi-C Technologies.</title>
        <authorList>
            <person name="Bai S."/>
            <person name="Wu H."/>
            <person name="Zhang J."/>
            <person name="Pan Z."/>
            <person name="Zhao W."/>
            <person name="Li Z."/>
            <person name="Tong C."/>
        </authorList>
    </citation>
    <scope>NUCLEOTIDE SEQUENCE</scope>
    <source>
        <tissue evidence="2">Leaf</tissue>
    </source>
</reference>
<dbReference type="GO" id="GO:0006457">
    <property type="term" value="P:protein folding"/>
    <property type="evidence" value="ECO:0007669"/>
    <property type="project" value="InterPro"/>
</dbReference>
<comment type="similarity">
    <text evidence="1">Belongs to the TCP-1 chaperonin family.</text>
</comment>
<gene>
    <name evidence="2" type="ORF">H0E87_008461</name>
</gene>
<evidence type="ECO:0000313" key="3">
    <source>
        <dbReference type="Proteomes" id="UP000807159"/>
    </source>
</evidence>
<proteinExistence type="inferred from homology"/>
<feature type="non-terminal residue" evidence="2">
    <location>
        <position position="1"/>
    </location>
</feature>
<dbReference type="PROSITE" id="PS00751">
    <property type="entry name" value="TCP1_2"/>
    <property type="match status" value="1"/>
</dbReference>
<name>A0A8T2Z0Y4_POPDE</name>
<dbReference type="GO" id="GO:0005524">
    <property type="term" value="F:ATP binding"/>
    <property type="evidence" value="ECO:0007669"/>
    <property type="project" value="InterPro"/>
</dbReference>
<dbReference type="InterPro" id="IPR027413">
    <property type="entry name" value="GROEL-like_equatorial_sf"/>
</dbReference>